<feature type="signal peptide" evidence="2">
    <location>
        <begin position="1"/>
        <end position="27"/>
    </location>
</feature>
<accession>A0A3A3G4A2</accession>
<evidence type="ECO:0000313" key="4">
    <source>
        <dbReference type="Proteomes" id="UP000266327"/>
    </source>
</evidence>
<organism evidence="3 4">
    <name type="scientific">Noviherbaspirillum sedimenti</name>
    <dbReference type="NCBI Taxonomy" id="2320865"/>
    <lineage>
        <taxon>Bacteria</taxon>
        <taxon>Pseudomonadati</taxon>
        <taxon>Pseudomonadota</taxon>
        <taxon>Betaproteobacteria</taxon>
        <taxon>Burkholderiales</taxon>
        <taxon>Oxalobacteraceae</taxon>
        <taxon>Noviherbaspirillum</taxon>
    </lineage>
</organism>
<dbReference type="Proteomes" id="UP000266327">
    <property type="component" value="Unassembled WGS sequence"/>
</dbReference>
<keyword evidence="4" id="KW-1185">Reference proteome</keyword>
<dbReference type="Gene3D" id="3.40.190.10">
    <property type="entry name" value="Periplasmic binding protein-like II"/>
    <property type="match status" value="1"/>
</dbReference>
<comment type="caution">
    <text evidence="3">The sequence shown here is derived from an EMBL/GenBank/DDBJ whole genome shotgun (WGS) entry which is preliminary data.</text>
</comment>
<reference evidence="4" key="1">
    <citation type="submission" date="2018-09" db="EMBL/GenBank/DDBJ databases">
        <authorList>
            <person name="Zhu H."/>
        </authorList>
    </citation>
    <scope>NUCLEOTIDE SEQUENCE [LARGE SCALE GENOMIC DNA]</scope>
    <source>
        <strain evidence="4">K1S02-23</strain>
    </source>
</reference>
<dbReference type="CDD" id="cd13578">
    <property type="entry name" value="PBP2_Bug27"/>
    <property type="match status" value="1"/>
</dbReference>
<dbReference type="EMBL" id="QYUQ01000002">
    <property type="protein sequence ID" value="RJG03317.1"/>
    <property type="molecule type" value="Genomic_DNA"/>
</dbReference>
<evidence type="ECO:0000256" key="2">
    <source>
        <dbReference type="SAM" id="SignalP"/>
    </source>
</evidence>
<evidence type="ECO:0000313" key="3">
    <source>
        <dbReference type="EMBL" id="RJG03317.1"/>
    </source>
</evidence>
<dbReference type="OrthoDB" id="8678477at2"/>
<dbReference type="PIRSF" id="PIRSF017082">
    <property type="entry name" value="YflP"/>
    <property type="match status" value="1"/>
</dbReference>
<dbReference type="Gene3D" id="3.40.190.150">
    <property type="entry name" value="Bordetella uptake gene, domain 1"/>
    <property type="match status" value="1"/>
</dbReference>
<dbReference type="Pfam" id="PF03401">
    <property type="entry name" value="TctC"/>
    <property type="match status" value="1"/>
</dbReference>
<evidence type="ECO:0000256" key="1">
    <source>
        <dbReference type="ARBA" id="ARBA00006987"/>
    </source>
</evidence>
<dbReference type="InterPro" id="IPR042100">
    <property type="entry name" value="Bug_dom1"/>
</dbReference>
<dbReference type="PANTHER" id="PTHR42928">
    <property type="entry name" value="TRICARBOXYLATE-BINDING PROTEIN"/>
    <property type="match status" value="1"/>
</dbReference>
<comment type="similarity">
    <text evidence="1">Belongs to the UPF0065 (bug) family.</text>
</comment>
<dbReference type="PANTHER" id="PTHR42928:SF5">
    <property type="entry name" value="BLR1237 PROTEIN"/>
    <property type="match status" value="1"/>
</dbReference>
<gene>
    <name evidence="3" type="ORF">D3878_18400</name>
</gene>
<keyword evidence="2" id="KW-0732">Signal</keyword>
<protein>
    <submittedName>
        <fullName evidence="3">Tripartite tricarboxylate transporter substrate binding protein</fullName>
    </submittedName>
</protein>
<dbReference type="InterPro" id="IPR005064">
    <property type="entry name" value="BUG"/>
</dbReference>
<proteinExistence type="inferred from homology"/>
<dbReference type="AlphaFoldDB" id="A0A3A3G4A2"/>
<sequence length="327" mass="34088">MKSLPSPIRRALLLAAAGLLLPLQASAQAAWPARPIKIVVPFAPGGSNDNMARVLANKLSARLGQPVVVENKGGSGGTIGTDYVTKAQPDGYTLLFASTSITTNAAAGKKLPYDPVKDLAPIGMIATTPFAVVVSNDLKVTTLREFIDLARAKPGSISYGTAGVGGINHMGTELLAAEAKVKLIHAPYKGISLAFTDLMGGNLQMLLPSLAAATQHIHSGKMRGLAVTSAQRSPLAPELPTVAEAGLPGFQLEAWFGLFGPARLPADVVKRLNAELNAVLAMSDVKDVLAREAATPRPGTPAALGSLVQSELVRWTKLIKDNNIQAM</sequence>
<name>A0A3A3G4A2_9BURK</name>
<feature type="chain" id="PRO_5017175523" evidence="2">
    <location>
        <begin position="28"/>
        <end position="327"/>
    </location>
</feature>
<dbReference type="SUPFAM" id="SSF53850">
    <property type="entry name" value="Periplasmic binding protein-like II"/>
    <property type="match status" value="1"/>
</dbReference>
<dbReference type="RefSeq" id="WP_119786812.1">
    <property type="nucleotide sequence ID" value="NZ_QYUQ01000002.1"/>
</dbReference>